<dbReference type="RefSeq" id="WP_111199678.1">
    <property type="nucleotide sequence ID" value="NZ_QKVK01000008.1"/>
</dbReference>
<dbReference type="Gene3D" id="3.40.50.300">
    <property type="entry name" value="P-loop containing nucleotide triphosphate hydrolases"/>
    <property type="match status" value="1"/>
</dbReference>
<reference evidence="4" key="1">
    <citation type="submission" date="2018-06" db="EMBL/GenBank/DDBJ databases">
        <title>Aestuariibacter litoralis strain KCTC 52945T.</title>
        <authorList>
            <person name="Li X."/>
            <person name="Salam N."/>
            <person name="Li J.-L."/>
            <person name="Chen Y.-M."/>
            <person name="Yang Z.-W."/>
            <person name="Zhang L.-Y."/>
            <person name="Han M.-X."/>
            <person name="Xiao M."/>
            <person name="Li W.-J."/>
        </authorList>
    </citation>
    <scope>NUCLEOTIDE SEQUENCE [LARGE SCALE GENOMIC DNA]</scope>
    <source>
        <strain evidence="4">KCTC 52945</strain>
    </source>
</reference>
<dbReference type="InterPro" id="IPR006517">
    <property type="entry name" value="Phage_terminase_lsu-like_C"/>
</dbReference>
<dbReference type="InterPro" id="IPR035421">
    <property type="entry name" value="Terminase_6C"/>
</dbReference>
<dbReference type="NCBIfam" id="TIGR01630">
    <property type="entry name" value="psiM2_ORF9"/>
    <property type="match status" value="1"/>
</dbReference>
<organism evidence="3 4">
    <name type="scientific">Aestuariivirga litoralis</name>
    <dbReference type="NCBI Taxonomy" id="2650924"/>
    <lineage>
        <taxon>Bacteria</taxon>
        <taxon>Pseudomonadati</taxon>
        <taxon>Pseudomonadota</taxon>
        <taxon>Alphaproteobacteria</taxon>
        <taxon>Hyphomicrobiales</taxon>
        <taxon>Aestuariivirgaceae</taxon>
        <taxon>Aestuariivirga</taxon>
    </lineage>
</organism>
<gene>
    <name evidence="3" type="ORF">DK847_16770</name>
</gene>
<keyword evidence="1" id="KW-1188">Viral release from host cell</keyword>
<evidence type="ECO:0000313" key="3">
    <source>
        <dbReference type="EMBL" id="PZF75873.1"/>
    </source>
</evidence>
<dbReference type="AlphaFoldDB" id="A0A2W2C6U6"/>
<comment type="caution">
    <text evidence="3">The sequence shown here is derived from an EMBL/GenBank/DDBJ whole genome shotgun (WGS) entry which is preliminary data.</text>
</comment>
<dbReference type="Proteomes" id="UP000248795">
    <property type="component" value="Unassembled WGS sequence"/>
</dbReference>
<evidence type="ECO:0000256" key="1">
    <source>
        <dbReference type="ARBA" id="ARBA00022612"/>
    </source>
</evidence>
<accession>A0A2W2C6U6</accession>
<evidence type="ECO:0000313" key="4">
    <source>
        <dbReference type="Proteomes" id="UP000248795"/>
    </source>
</evidence>
<dbReference type="Gene3D" id="3.30.420.240">
    <property type="match status" value="1"/>
</dbReference>
<dbReference type="EMBL" id="QKVK01000008">
    <property type="protein sequence ID" value="PZF75873.1"/>
    <property type="molecule type" value="Genomic_DNA"/>
</dbReference>
<proteinExistence type="predicted"/>
<dbReference type="InterPro" id="IPR027417">
    <property type="entry name" value="P-loop_NTPase"/>
</dbReference>
<feature type="domain" description="Terminase large subunit gp17-like C-terminal" evidence="2">
    <location>
        <begin position="314"/>
        <end position="455"/>
    </location>
</feature>
<name>A0A2W2C6U6_9HYPH</name>
<dbReference type="Pfam" id="PF17289">
    <property type="entry name" value="Terminase_6C"/>
    <property type="match status" value="1"/>
</dbReference>
<keyword evidence="4" id="KW-1185">Reference proteome</keyword>
<protein>
    <submittedName>
        <fullName evidence="3">Terminase</fullName>
    </submittedName>
</protein>
<evidence type="ECO:0000259" key="2">
    <source>
        <dbReference type="Pfam" id="PF17289"/>
    </source>
</evidence>
<sequence length="481" mass="53989">MTSSRALLLAALRDDFLVFLAYAVPILRQGAELEVNWVIDALGAELRRVTEAETLRLIVNMPPRSMKSTIVSVAFLAWWLGHNPSARIICASYNDGLARALAGDFRRLVSHPLFNEIFPDFRLDPAKNTETEVRTKAGGYRLATTVGGTLTGRGADVIVVDDPLNAVNAYSASEREKVNHWFDTALLSRLDNRGTGAVIVVMQRLHEGDLTGHLLEKGGWRELSLPARNIDGDRRFPLLTGGTHLWPAGADLMPTRLPATIQLDLLASMGEAAFSAQYLQRPVPEGGNIVKTEWFQSYATAPQRSDLRYVVHSYDVATRPSLAGDYTVCTVWGMTHRGDYYLLDCRRVRLAFPDLLRLARELIRLQPPTHVLVEDAANGTALYQELQRERGFTAELIRPRHDKEARLHAATPIIEAGRVYLPETATWRVAYLAELTGFPGTRHDDQVDSTSQFLNWAEERHRRPTLLPEIWSLEKEDPWLL</sequence>